<protein>
    <submittedName>
        <fullName evidence="1">Uncharacterized protein</fullName>
    </submittedName>
</protein>
<accession>A0ACC2RFR4</accession>
<gene>
    <name evidence="1" type="ORF">DSO57_1029760</name>
</gene>
<name>A0ACC2RFR4_9FUNG</name>
<reference evidence="1" key="1">
    <citation type="submission" date="2022-04" db="EMBL/GenBank/DDBJ databases">
        <title>Genome of the entomopathogenic fungus Entomophthora muscae.</title>
        <authorList>
            <person name="Elya C."/>
            <person name="Lovett B.R."/>
            <person name="Lee E."/>
            <person name="Macias A.M."/>
            <person name="Hajek A.E."/>
            <person name="De Bivort B.L."/>
            <person name="Kasson M.T."/>
            <person name="De Fine Licht H.H."/>
            <person name="Stajich J.E."/>
        </authorList>
    </citation>
    <scope>NUCLEOTIDE SEQUENCE</scope>
    <source>
        <strain evidence="1">Berkeley</strain>
    </source>
</reference>
<dbReference type="Proteomes" id="UP001165960">
    <property type="component" value="Unassembled WGS sequence"/>
</dbReference>
<comment type="caution">
    <text evidence="1">The sequence shown here is derived from an EMBL/GenBank/DDBJ whole genome shotgun (WGS) entry which is preliminary data.</text>
</comment>
<sequence>MFDIDMVQINPIALFSFLAAALAAPAYKSFYGENDIDISIDPCFYFDGACHSCPSSEFWDGQCHKFLDADIIFPWTGKHANGKGYGHTSRQGKGIIQQNNKGLRGNRHGHGDWNNGGSNRDNSGSVKCRKGGIDVELNLDQLLGLEGHADLLNPCRNW</sequence>
<dbReference type="EMBL" id="QTSX02007299">
    <property type="protein sequence ID" value="KAJ9048928.1"/>
    <property type="molecule type" value="Genomic_DNA"/>
</dbReference>
<organism evidence="1 2">
    <name type="scientific">Entomophthora muscae</name>
    <dbReference type="NCBI Taxonomy" id="34485"/>
    <lineage>
        <taxon>Eukaryota</taxon>
        <taxon>Fungi</taxon>
        <taxon>Fungi incertae sedis</taxon>
        <taxon>Zoopagomycota</taxon>
        <taxon>Entomophthoromycotina</taxon>
        <taxon>Entomophthoromycetes</taxon>
        <taxon>Entomophthorales</taxon>
        <taxon>Entomophthoraceae</taxon>
        <taxon>Entomophthora</taxon>
    </lineage>
</organism>
<keyword evidence="2" id="KW-1185">Reference proteome</keyword>
<proteinExistence type="predicted"/>
<evidence type="ECO:0000313" key="1">
    <source>
        <dbReference type="EMBL" id="KAJ9048928.1"/>
    </source>
</evidence>
<evidence type="ECO:0000313" key="2">
    <source>
        <dbReference type="Proteomes" id="UP001165960"/>
    </source>
</evidence>